<keyword evidence="2" id="KW-1185">Reference proteome</keyword>
<evidence type="ECO:0000313" key="2">
    <source>
        <dbReference type="Proteomes" id="UP001497535"/>
    </source>
</evidence>
<sequence>MYWHDPYSLHSPLHKRQLFGKNKPNVYPYPYWARYRGYIYDYANPSFYSKEYDLNYFEV</sequence>
<evidence type="ECO:0000313" key="1">
    <source>
        <dbReference type="EMBL" id="CAK5086279.1"/>
    </source>
</evidence>
<proteinExistence type="predicted"/>
<dbReference type="Proteomes" id="UP001497535">
    <property type="component" value="Unassembled WGS sequence"/>
</dbReference>
<dbReference type="EMBL" id="CAVMJV010000060">
    <property type="protein sequence ID" value="CAK5086279.1"/>
    <property type="molecule type" value="Genomic_DNA"/>
</dbReference>
<organism evidence="1 2">
    <name type="scientific">Meloidogyne enterolobii</name>
    <name type="common">Root-knot nematode worm</name>
    <name type="synonym">Meloidogyne mayaguensis</name>
    <dbReference type="NCBI Taxonomy" id="390850"/>
    <lineage>
        <taxon>Eukaryota</taxon>
        <taxon>Metazoa</taxon>
        <taxon>Ecdysozoa</taxon>
        <taxon>Nematoda</taxon>
        <taxon>Chromadorea</taxon>
        <taxon>Rhabditida</taxon>
        <taxon>Tylenchina</taxon>
        <taxon>Tylenchomorpha</taxon>
        <taxon>Tylenchoidea</taxon>
        <taxon>Meloidogynidae</taxon>
        <taxon>Meloidogyninae</taxon>
        <taxon>Meloidogyne</taxon>
    </lineage>
</organism>
<accession>A0ACB1A686</accession>
<protein>
    <submittedName>
        <fullName evidence="1">Uncharacterized protein</fullName>
    </submittedName>
</protein>
<comment type="caution">
    <text evidence="1">The sequence shown here is derived from an EMBL/GenBank/DDBJ whole genome shotgun (WGS) entry which is preliminary data.</text>
</comment>
<gene>
    <name evidence="1" type="ORF">MENTE1834_LOCUS33771</name>
</gene>
<name>A0ACB1A686_MELEN</name>
<reference evidence="1" key="1">
    <citation type="submission" date="2023-11" db="EMBL/GenBank/DDBJ databases">
        <authorList>
            <person name="Poullet M."/>
        </authorList>
    </citation>
    <scope>NUCLEOTIDE SEQUENCE</scope>
    <source>
        <strain evidence="1">E1834</strain>
    </source>
</reference>